<keyword evidence="5 10" id="KW-0624">Polysaccharide degradation</keyword>
<dbReference type="InParanoid" id="A0A3N4KNC9"/>
<feature type="active site" description="Proton acceptor" evidence="6">
    <location>
        <position position="359"/>
    </location>
</feature>
<evidence type="ECO:0000256" key="5">
    <source>
        <dbReference type="ARBA" id="ARBA00023326"/>
    </source>
</evidence>
<evidence type="ECO:0000256" key="6">
    <source>
        <dbReference type="PIRSR" id="PIRSR001100-1"/>
    </source>
</evidence>
<evidence type="ECO:0000256" key="3">
    <source>
        <dbReference type="ARBA" id="ARBA00023277"/>
    </source>
</evidence>
<dbReference type="InterPro" id="IPR036434">
    <property type="entry name" value="Beta_cellobiohydrolase_sf"/>
</dbReference>
<dbReference type="STRING" id="1392247.A0A3N4KNC9"/>
<accession>A0A3N4KNC9</accession>
<dbReference type="Proteomes" id="UP000277580">
    <property type="component" value="Unassembled WGS sequence"/>
</dbReference>
<feature type="binding site" evidence="7">
    <location>
        <position position="87"/>
    </location>
    <ligand>
        <name>substrate</name>
    </ligand>
</feature>
<proteinExistence type="inferred from homology"/>
<dbReference type="GO" id="GO:0004553">
    <property type="term" value="F:hydrolase activity, hydrolyzing O-glycosyl compounds"/>
    <property type="evidence" value="ECO:0007669"/>
    <property type="project" value="InterPro"/>
</dbReference>
<feature type="binding site" evidence="7">
    <location>
        <position position="226"/>
    </location>
    <ligand>
        <name>substrate</name>
    </ligand>
</feature>
<protein>
    <recommendedName>
        <fullName evidence="10">Glucanase</fullName>
        <ecNumber evidence="10">3.2.1.-</ecNumber>
    </recommendedName>
</protein>
<dbReference type="PANTHER" id="PTHR34876">
    <property type="match status" value="1"/>
</dbReference>
<evidence type="ECO:0000313" key="12">
    <source>
        <dbReference type="Proteomes" id="UP000277580"/>
    </source>
</evidence>
<dbReference type="AlphaFoldDB" id="A0A3N4KNC9"/>
<dbReference type="SUPFAM" id="SSF51989">
    <property type="entry name" value="Glycosyl hydrolases family 6, cellulases"/>
    <property type="match status" value="1"/>
</dbReference>
<evidence type="ECO:0000256" key="2">
    <source>
        <dbReference type="ARBA" id="ARBA00023001"/>
    </source>
</evidence>
<dbReference type="OrthoDB" id="64893at2759"/>
<feature type="active site" description="Proton donor" evidence="6 9">
    <location>
        <position position="177"/>
    </location>
</feature>
<keyword evidence="12" id="KW-1185">Reference proteome</keyword>
<keyword evidence="2 10" id="KW-0136">Cellulose degradation</keyword>
<feature type="binding site" evidence="7">
    <location>
        <position position="353"/>
    </location>
    <ligand>
        <name>substrate</name>
    </ligand>
</feature>
<evidence type="ECO:0000256" key="1">
    <source>
        <dbReference type="ARBA" id="ARBA00022801"/>
    </source>
</evidence>
<evidence type="ECO:0000256" key="8">
    <source>
        <dbReference type="PROSITE-ProRule" id="PRU10056"/>
    </source>
</evidence>
<organism evidence="11 12">
    <name type="scientific">Morchella conica CCBAS932</name>
    <dbReference type="NCBI Taxonomy" id="1392247"/>
    <lineage>
        <taxon>Eukaryota</taxon>
        <taxon>Fungi</taxon>
        <taxon>Dikarya</taxon>
        <taxon>Ascomycota</taxon>
        <taxon>Pezizomycotina</taxon>
        <taxon>Pezizomycetes</taxon>
        <taxon>Pezizales</taxon>
        <taxon>Morchellaceae</taxon>
        <taxon>Morchella</taxon>
    </lineage>
</organism>
<feature type="signal peptide" evidence="10">
    <location>
        <begin position="1"/>
        <end position="18"/>
    </location>
</feature>
<comment type="similarity">
    <text evidence="10">Belongs to the glycosyl hydrolase family 6.</text>
</comment>
<feature type="binding site" evidence="7">
    <location>
        <position position="325"/>
    </location>
    <ligand>
        <name>substrate</name>
    </ligand>
</feature>
<evidence type="ECO:0000313" key="11">
    <source>
        <dbReference type="EMBL" id="RPB11936.1"/>
    </source>
</evidence>
<dbReference type="PANTHER" id="PTHR34876:SF10">
    <property type="entry name" value="GLUCANASE"/>
    <property type="match status" value="1"/>
</dbReference>
<dbReference type="GO" id="GO:0030245">
    <property type="term" value="P:cellulose catabolic process"/>
    <property type="evidence" value="ECO:0007669"/>
    <property type="project" value="UniProtKB-KW"/>
</dbReference>
<dbReference type="PROSITE" id="PS00655">
    <property type="entry name" value="GLYCOSYL_HYDROL_F6_1"/>
    <property type="match status" value="1"/>
</dbReference>
<evidence type="ECO:0000256" key="7">
    <source>
        <dbReference type="PIRSR" id="PIRSR001100-2"/>
    </source>
</evidence>
<dbReference type="InterPro" id="IPR001524">
    <property type="entry name" value="Glyco_hydro_6_CS"/>
</dbReference>
<feature type="binding site" evidence="7">
    <location>
        <position position="262"/>
    </location>
    <ligand>
        <name>substrate</name>
    </ligand>
</feature>
<feature type="chain" id="PRO_5017848686" description="Glucanase" evidence="10">
    <location>
        <begin position="19"/>
        <end position="409"/>
    </location>
</feature>
<name>A0A3N4KNC9_9PEZI</name>
<evidence type="ECO:0000256" key="9">
    <source>
        <dbReference type="PROSITE-ProRule" id="PRU10057"/>
    </source>
</evidence>
<dbReference type="PIRSF" id="PIRSF001100">
    <property type="entry name" value="Beta_cellobiohydrolase"/>
    <property type="match status" value="1"/>
</dbReference>
<reference evidence="11 12" key="1">
    <citation type="journal article" date="2018" name="Nat. Ecol. Evol.">
        <title>Pezizomycetes genomes reveal the molecular basis of ectomycorrhizal truffle lifestyle.</title>
        <authorList>
            <person name="Murat C."/>
            <person name="Payen T."/>
            <person name="Noel B."/>
            <person name="Kuo A."/>
            <person name="Morin E."/>
            <person name="Chen J."/>
            <person name="Kohler A."/>
            <person name="Krizsan K."/>
            <person name="Balestrini R."/>
            <person name="Da Silva C."/>
            <person name="Montanini B."/>
            <person name="Hainaut M."/>
            <person name="Levati E."/>
            <person name="Barry K.W."/>
            <person name="Belfiori B."/>
            <person name="Cichocki N."/>
            <person name="Clum A."/>
            <person name="Dockter R.B."/>
            <person name="Fauchery L."/>
            <person name="Guy J."/>
            <person name="Iotti M."/>
            <person name="Le Tacon F."/>
            <person name="Lindquist E.A."/>
            <person name="Lipzen A."/>
            <person name="Malagnac F."/>
            <person name="Mello A."/>
            <person name="Molinier V."/>
            <person name="Miyauchi S."/>
            <person name="Poulain J."/>
            <person name="Riccioni C."/>
            <person name="Rubini A."/>
            <person name="Sitrit Y."/>
            <person name="Splivallo R."/>
            <person name="Traeger S."/>
            <person name="Wang M."/>
            <person name="Zifcakova L."/>
            <person name="Wipf D."/>
            <person name="Zambonelli A."/>
            <person name="Paolocci F."/>
            <person name="Nowrousian M."/>
            <person name="Ottonello S."/>
            <person name="Baldrian P."/>
            <person name="Spatafora J.W."/>
            <person name="Henrissat B."/>
            <person name="Nagy L.G."/>
            <person name="Aury J.M."/>
            <person name="Wincker P."/>
            <person name="Grigoriev I.V."/>
            <person name="Bonfante P."/>
            <person name="Martin F.M."/>
        </authorList>
    </citation>
    <scope>NUCLEOTIDE SEQUENCE [LARGE SCALE GENOMIC DNA]</scope>
    <source>
        <strain evidence="11 12">CCBAS932</strain>
    </source>
</reference>
<dbReference type="Pfam" id="PF01341">
    <property type="entry name" value="Glyco_hydro_6"/>
    <property type="match status" value="1"/>
</dbReference>
<feature type="binding site" evidence="7">
    <location>
        <position position="223"/>
    </location>
    <ligand>
        <name>substrate</name>
    </ligand>
</feature>
<keyword evidence="3 10" id="KW-0119">Carbohydrate metabolism</keyword>
<dbReference type="Gene3D" id="3.20.20.40">
    <property type="entry name" value="1, 4-beta cellobiohydrolase"/>
    <property type="match status" value="1"/>
</dbReference>
<evidence type="ECO:0000256" key="10">
    <source>
        <dbReference type="RuleBase" id="RU361186"/>
    </source>
</evidence>
<dbReference type="InterPro" id="IPR016288">
    <property type="entry name" value="Beta_cellobiohydrolase"/>
</dbReference>
<feature type="binding site" evidence="7">
    <location>
        <position position="357"/>
    </location>
    <ligand>
        <name>substrate</name>
    </ligand>
</feature>
<evidence type="ECO:0000256" key="4">
    <source>
        <dbReference type="ARBA" id="ARBA00023295"/>
    </source>
</evidence>
<keyword evidence="1 10" id="KW-0378">Hydrolase</keyword>
<dbReference type="PROSITE" id="PS00656">
    <property type="entry name" value="GLYCOSYL_HYDROL_F6_2"/>
    <property type="match status" value="1"/>
</dbReference>
<dbReference type="EC" id="3.2.1.-" evidence="10"/>
<dbReference type="PRINTS" id="PR00733">
    <property type="entry name" value="GLHYDRLASE6"/>
</dbReference>
<sequence>MHLPLLSALLVLSPSLQALVAGSPLLTEKRTTEPSCNSDNPFLNRVQYANTGYATKLEETIQSFLADGDELNAARTRTVQGVSTFMWVSSFGDITGLNARLDEAIRAQRRPPNKKLIFPLVIYNLPDRDCSAKASAGELSLADGGLEKYKTFIDTIATALSAPPYDRLDYAIVLEPDSLGNIVTNLATAPACVTAAPGYLAGLSYAIQKLQRDNIALYIDAAHSNWLGWPSNLEPAAKVFKQVVEGAGSGAKIRGFATNVSNYNAYNATTPDVIYGPGPDNPNWSELKYAKALAPYLEAEGLPSKFIIDQGRSGAQNIRTIGGHWCNIKDAGYGTRPTTDTGECIVDAIVWVKPGGESDGTSDTSAARFDVNCVSEDADVPAPEAGSWFNDFVKRLVINANPPLEPTYV</sequence>
<keyword evidence="4 10" id="KW-0326">Glycosidase</keyword>
<dbReference type="EMBL" id="ML119132">
    <property type="protein sequence ID" value="RPB11936.1"/>
    <property type="molecule type" value="Genomic_DNA"/>
</dbReference>
<feature type="active site" evidence="8">
    <location>
        <position position="129"/>
    </location>
</feature>
<keyword evidence="10" id="KW-0732">Signal</keyword>
<gene>
    <name evidence="11" type="ORF">P167DRAFT_553765</name>
</gene>